<dbReference type="Proteomes" id="UP000886520">
    <property type="component" value="Chromosome 25"/>
</dbReference>
<feature type="compositionally biased region" description="Basic residues" evidence="1">
    <location>
        <begin position="144"/>
        <end position="155"/>
    </location>
</feature>
<name>A0A9D4U1F8_ADICA</name>
<evidence type="ECO:0000313" key="2">
    <source>
        <dbReference type="EMBL" id="KAI5059638.1"/>
    </source>
</evidence>
<feature type="region of interest" description="Disordered" evidence="1">
    <location>
        <begin position="132"/>
        <end position="155"/>
    </location>
</feature>
<keyword evidence="3" id="KW-1185">Reference proteome</keyword>
<accession>A0A9D4U1F8</accession>
<feature type="region of interest" description="Disordered" evidence="1">
    <location>
        <begin position="48"/>
        <end position="69"/>
    </location>
</feature>
<comment type="caution">
    <text evidence="2">The sequence shown here is derived from an EMBL/GenBank/DDBJ whole genome shotgun (WGS) entry which is preliminary data.</text>
</comment>
<dbReference type="EMBL" id="JABFUD020000025">
    <property type="protein sequence ID" value="KAI5059638.1"/>
    <property type="molecule type" value="Genomic_DNA"/>
</dbReference>
<reference evidence="2" key="1">
    <citation type="submission" date="2021-01" db="EMBL/GenBank/DDBJ databases">
        <title>Adiantum capillus-veneris genome.</title>
        <authorList>
            <person name="Fang Y."/>
            <person name="Liao Q."/>
        </authorList>
    </citation>
    <scope>NUCLEOTIDE SEQUENCE</scope>
    <source>
        <strain evidence="2">H3</strain>
        <tissue evidence="2">Leaf</tissue>
    </source>
</reference>
<protein>
    <submittedName>
        <fullName evidence="2">Uncharacterized protein</fullName>
    </submittedName>
</protein>
<proteinExistence type="predicted"/>
<sequence>MEHVQVGRRAPSKVGECRHCWVLRAREHGGVPCSSHYRRPRVDEELKLPGGWDTSSGGRPVKTDEREHQRAEKTWRYCSQLGRDNVGWKVEHCRGLKVGMQSRQELLGNIVQETAARCQPLGLLWVCSNSKQGPVSGSEGGRPGSKKYIRRRSHI</sequence>
<evidence type="ECO:0000256" key="1">
    <source>
        <dbReference type="SAM" id="MobiDB-lite"/>
    </source>
</evidence>
<gene>
    <name evidence="2" type="ORF">GOP47_0025957</name>
</gene>
<evidence type="ECO:0000313" key="3">
    <source>
        <dbReference type="Proteomes" id="UP000886520"/>
    </source>
</evidence>
<dbReference type="AlphaFoldDB" id="A0A9D4U1F8"/>
<organism evidence="2 3">
    <name type="scientific">Adiantum capillus-veneris</name>
    <name type="common">Maidenhair fern</name>
    <dbReference type="NCBI Taxonomy" id="13818"/>
    <lineage>
        <taxon>Eukaryota</taxon>
        <taxon>Viridiplantae</taxon>
        <taxon>Streptophyta</taxon>
        <taxon>Embryophyta</taxon>
        <taxon>Tracheophyta</taxon>
        <taxon>Polypodiopsida</taxon>
        <taxon>Polypodiidae</taxon>
        <taxon>Polypodiales</taxon>
        <taxon>Pteridineae</taxon>
        <taxon>Pteridaceae</taxon>
        <taxon>Vittarioideae</taxon>
        <taxon>Adiantum</taxon>
    </lineage>
</organism>